<dbReference type="RefSeq" id="WP_373321324.1">
    <property type="nucleotide sequence ID" value="NZ_BPQF01000019.1"/>
</dbReference>
<reference evidence="2" key="2">
    <citation type="submission" date="2021-08" db="EMBL/GenBank/DDBJ databases">
        <authorList>
            <person name="Tani A."/>
            <person name="Ola A."/>
            <person name="Ogura Y."/>
            <person name="Katsura K."/>
            <person name="Hayashi T."/>
        </authorList>
    </citation>
    <scope>NUCLEOTIDE SEQUENCE</scope>
    <source>
        <strain evidence="2">DSM 21893</strain>
    </source>
</reference>
<dbReference type="EMBL" id="BPQF01000019">
    <property type="protein sequence ID" value="GJD41303.1"/>
    <property type="molecule type" value="Genomic_DNA"/>
</dbReference>
<evidence type="ECO:0000259" key="1">
    <source>
        <dbReference type="Pfam" id="PF22262"/>
    </source>
</evidence>
<proteinExistence type="predicted"/>
<evidence type="ECO:0000313" key="3">
    <source>
        <dbReference type="Proteomes" id="UP001055307"/>
    </source>
</evidence>
<organism evidence="2 3">
    <name type="scientific">Methylobacterium bullatum</name>
    <dbReference type="NCBI Taxonomy" id="570505"/>
    <lineage>
        <taxon>Bacteria</taxon>
        <taxon>Pseudomonadati</taxon>
        <taxon>Pseudomonadota</taxon>
        <taxon>Alphaproteobacteria</taxon>
        <taxon>Hyphomicrobiales</taxon>
        <taxon>Methylobacteriaceae</taxon>
        <taxon>Methylobacterium</taxon>
    </lineage>
</organism>
<feature type="domain" description="DUF6950" evidence="1">
    <location>
        <begin position="18"/>
        <end position="141"/>
    </location>
</feature>
<gene>
    <name evidence="2" type="ORF">OICFNHDK_3786</name>
</gene>
<dbReference type="InterPro" id="IPR053802">
    <property type="entry name" value="DUF6950"/>
</dbReference>
<evidence type="ECO:0000313" key="2">
    <source>
        <dbReference type="EMBL" id="GJD41303.1"/>
    </source>
</evidence>
<dbReference type="Proteomes" id="UP001055307">
    <property type="component" value="Unassembled WGS sequence"/>
</dbReference>
<comment type="caution">
    <text evidence="2">The sequence shown here is derived from an EMBL/GenBank/DDBJ whole genome shotgun (WGS) entry which is preliminary data.</text>
</comment>
<protein>
    <recommendedName>
        <fullName evidence="1">DUF6950 domain-containing protein</fullName>
    </recommendedName>
</protein>
<dbReference type="AlphaFoldDB" id="A0AAV4ZC02"/>
<accession>A0AAV4ZC02</accession>
<name>A0AAV4ZC02_9HYPH</name>
<keyword evidence="3" id="KW-1185">Reference proteome</keyword>
<sequence length="145" mass="15553">MPSDRAPDAGKREVPDLLKHVHAGMEAPFDRAAGMDCCMFVADWVEACSGTDPAAHLRGTYTGPFGAARQIARYGDFETMWRVCMSAAGFNTTMAPQPGDVAVVLDAAGNTVSAIRFARAWAAKSETGVVIEDFRMIVAWSIPRG</sequence>
<reference evidence="2" key="1">
    <citation type="journal article" date="2016" name="Front. Microbiol.">
        <title>Genome Sequence of the Piezophilic, Mesophilic Sulfate-Reducing Bacterium Desulfovibrio indicus J2T.</title>
        <authorList>
            <person name="Cao J."/>
            <person name="Maignien L."/>
            <person name="Shao Z."/>
            <person name="Alain K."/>
            <person name="Jebbar M."/>
        </authorList>
    </citation>
    <scope>NUCLEOTIDE SEQUENCE</scope>
    <source>
        <strain evidence="2">DSM 21893</strain>
    </source>
</reference>
<dbReference type="Pfam" id="PF22262">
    <property type="entry name" value="DUF6950"/>
    <property type="match status" value="1"/>
</dbReference>